<dbReference type="CDD" id="cd03451">
    <property type="entry name" value="FkbR2"/>
    <property type="match status" value="1"/>
</dbReference>
<dbReference type="InterPro" id="IPR029069">
    <property type="entry name" value="HotDog_dom_sf"/>
</dbReference>
<dbReference type="PANTHER" id="PTHR43664">
    <property type="entry name" value="MONOAMINE OXIDASE-RELATED"/>
    <property type="match status" value="1"/>
</dbReference>
<protein>
    <submittedName>
        <fullName evidence="2">MaoC family dehydratase</fullName>
    </submittedName>
</protein>
<dbReference type="EMBL" id="VKHS01000559">
    <property type="protein sequence ID" value="MBB0231578.1"/>
    <property type="molecule type" value="Genomic_DNA"/>
</dbReference>
<dbReference type="Pfam" id="PF19315">
    <property type="entry name" value="MC_hydratase"/>
    <property type="match status" value="1"/>
</dbReference>
<keyword evidence="3" id="KW-1185">Reference proteome</keyword>
<dbReference type="PANTHER" id="PTHR43664:SF1">
    <property type="entry name" value="BETA-METHYLMALYL-COA DEHYDRATASE"/>
    <property type="match status" value="1"/>
</dbReference>
<dbReference type="Proteomes" id="UP000530234">
    <property type="component" value="Unassembled WGS sequence"/>
</dbReference>
<gene>
    <name evidence="2" type="ORF">FOE67_19235</name>
</gene>
<feature type="compositionally biased region" description="Basic and acidic residues" evidence="1">
    <location>
        <begin position="152"/>
        <end position="174"/>
    </location>
</feature>
<dbReference type="RefSeq" id="WP_182666084.1">
    <property type="nucleotide sequence ID" value="NZ_VKHS01000559.1"/>
</dbReference>
<dbReference type="InterPro" id="IPR052342">
    <property type="entry name" value="MCH/BMMD"/>
</dbReference>
<evidence type="ECO:0000313" key="2">
    <source>
        <dbReference type="EMBL" id="MBB0231578.1"/>
    </source>
</evidence>
<proteinExistence type="predicted"/>
<comment type="caution">
    <text evidence="2">The sequence shown here is derived from an EMBL/GenBank/DDBJ whole genome shotgun (WGS) entry which is preliminary data.</text>
</comment>
<dbReference type="SUPFAM" id="SSF54637">
    <property type="entry name" value="Thioesterase/thiol ester dehydrase-isomerase"/>
    <property type="match status" value="1"/>
</dbReference>
<sequence length="174" mass="19646">MQFGRTYEEFTVGDVYKHWPGKTVTEYDDHLFCLLTMNHHPLHMDAHYAEGSTDFGRNVVVGNYVYSLLLGMSVPDVSGKAIANLEIESLRHIAPTFHGDTIYGETTVLDKRPSASRPDRGVVHVETRGYKQDGTPVCVFRRKVMVPTAAYIEERGGEQPGRPEPREQRPKGEK</sequence>
<feature type="region of interest" description="Disordered" evidence="1">
    <location>
        <begin position="151"/>
        <end position="174"/>
    </location>
</feature>
<reference evidence="3" key="1">
    <citation type="submission" date="2019-10" db="EMBL/GenBank/DDBJ databases">
        <title>Streptomyces sp. nov., a novel actinobacterium isolated from alkaline environment.</title>
        <authorList>
            <person name="Golinska P."/>
        </authorList>
    </citation>
    <scope>NUCLEOTIDE SEQUENCE [LARGE SCALE GENOMIC DNA]</scope>
    <source>
        <strain evidence="3">DSM 42108</strain>
    </source>
</reference>
<dbReference type="Gene3D" id="3.10.129.10">
    <property type="entry name" value="Hotdog Thioesterase"/>
    <property type="match status" value="1"/>
</dbReference>
<dbReference type="GO" id="GO:0016829">
    <property type="term" value="F:lyase activity"/>
    <property type="evidence" value="ECO:0007669"/>
    <property type="project" value="InterPro"/>
</dbReference>
<evidence type="ECO:0000256" key="1">
    <source>
        <dbReference type="SAM" id="MobiDB-lite"/>
    </source>
</evidence>
<dbReference type="InterPro" id="IPR048274">
    <property type="entry name" value="MC_hydratase"/>
</dbReference>
<accession>A0A7W3XY55</accession>
<name>A0A7W3XY55_9ACTN</name>
<dbReference type="AlphaFoldDB" id="A0A7W3XY55"/>
<evidence type="ECO:0000313" key="3">
    <source>
        <dbReference type="Proteomes" id="UP000530234"/>
    </source>
</evidence>
<organism evidence="2 3">
    <name type="scientific">Streptomyces calidiresistens</name>
    <dbReference type="NCBI Taxonomy" id="1485586"/>
    <lineage>
        <taxon>Bacteria</taxon>
        <taxon>Bacillati</taxon>
        <taxon>Actinomycetota</taxon>
        <taxon>Actinomycetes</taxon>
        <taxon>Kitasatosporales</taxon>
        <taxon>Streptomycetaceae</taxon>
        <taxon>Streptomyces</taxon>
    </lineage>
</organism>